<dbReference type="GO" id="GO:0008474">
    <property type="term" value="F:palmitoyl-(protein) hydrolase activity"/>
    <property type="evidence" value="ECO:0007669"/>
    <property type="project" value="TreeGrafter"/>
</dbReference>
<feature type="domain" description="Phospholipase/carboxylesterase/thioesterase" evidence="3">
    <location>
        <begin position="18"/>
        <end position="158"/>
    </location>
</feature>
<evidence type="ECO:0000259" key="3">
    <source>
        <dbReference type="Pfam" id="PF02230"/>
    </source>
</evidence>
<organism evidence="4 5">
    <name type="scientific">Fusarium albosuccineum</name>
    <dbReference type="NCBI Taxonomy" id="1237068"/>
    <lineage>
        <taxon>Eukaryota</taxon>
        <taxon>Fungi</taxon>
        <taxon>Dikarya</taxon>
        <taxon>Ascomycota</taxon>
        <taxon>Pezizomycotina</taxon>
        <taxon>Sordariomycetes</taxon>
        <taxon>Hypocreomycetidae</taxon>
        <taxon>Hypocreales</taxon>
        <taxon>Nectriaceae</taxon>
        <taxon>Fusarium</taxon>
        <taxon>Fusarium decemcellulare species complex</taxon>
    </lineage>
</organism>
<dbReference type="GO" id="GO:0052689">
    <property type="term" value="F:carboxylic ester hydrolase activity"/>
    <property type="evidence" value="ECO:0007669"/>
    <property type="project" value="TreeGrafter"/>
</dbReference>
<protein>
    <submittedName>
        <fullName evidence="4">Acyl- thioesterase 1</fullName>
    </submittedName>
</protein>
<feature type="region of interest" description="Disordered" evidence="2">
    <location>
        <begin position="260"/>
        <end position="279"/>
    </location>
</feature>
<proteinExistence type="inferred from homology"/>
<dbReference type="PANTHER" id="PTHR10655:SF63">
    <property type="entry name" value="PHOSPHOLIPASE_CARBOXYLESTERASE_THIOESTERASE DOMAIN-CONTAINING PROTEIN"/>
    <property type="match status" value="1"/>
</dbReference>
<gene>
    <name evidence="4" type="ORF">FALBO_11848</name>
</gene>
<evidence type="ECO:0000256" key="1">
    <source>
        <dbReference type="ARBA" id="ARBA00006499"/>
    </source>
</evidence>
<accession>A0A8H4P8K1</accession>
<keyword evidence="5" id="KW-1185">Reference proteome</keyword>
<comment type="caution">
    <text evidence="4">The sequence shown here is derived from an EMBL/GenBank/DDBJ whole genome shotgun (WGS) entry which is preliminary data.</text>
</comment>
<reference evidence="4 5" key="1">
    <citation type="submission" date="2020-01" db="EMBL/GenBank/DDBJ databases">
        <title>Identification and distribution of gene clusters putatively required for synthesis of sphingolipid metabolism inhibitors in phylogenetically diverse species of the filamentous fungus Fusarium.</title>
        <authorList>
            <person name="Kim H.-S."/>
            <person name="Busman M."/>
            <person name="Brown D.W."/>
            <person name="Divon H."/>
            <person name="Uhlig S."/>
            <person name="Proctor R.H."/>
        </authorList>
    </citation>
    <scope>NUCLEOTIDE SEQUENCE [LARGE SCALE GENOMIC DNA]</scope>
    <source>
        <strain evidence="4 5">NRRL 20459</strain>
    </source>
</reference>
<evidence type="ECO:0000256" key="2">
    <source>
        <dbReference type="SAM" id="MobiDB-lite"/>
    </source>
</evidence>
<evidence type="ECO:0000313" key="4">
    <source>
        <dbReference type="EMBL" id="KAF4461358.1"/>
    </source>
</evidence>
<dbReference type="PANTHER" id="PTHR10655">
    <property type="entry name" value="LYSOPHOSPHOLIPASE-RELATED"/>
    <property type="match status" value="1"/>
</dbReference>
<dbReference type="InterPro" id="IPR050565">
    <property type="entry name" value="LYPA1-2/EST-like"/>
</dbReference>
<dbReference type="Pfam" id="PF02230">
    <property type="entry name" value="Abhydrolase_2"/>
    <property type="match status" value="1"/>
</dbReference>
<dbReference type="AlphaFoldDB" id="A0A8H4P8K1"/>
<dbReference type="EMBL" id="JAADYS010001736">
    <property type="protein sequence ID" value="KAF4461358.1"/>
    <property type="molecule type" value="Genomic_DNA"/>
</dbReference>
<dbReference type="GO" id="GO:0005737">
    <property type="term" value="C:cytoplasm"/>
    <property type="evidence" value="ECO:0007669"/>
    <property type="project" value="TreeGrafter"/>
</dbReference>
<sequence>MIDDKELTFESMDATGIHTNTLILLHERGSSGFELMKTFLKSLNPHTLNQILPQTRFVFPNGPHPAPEGGRDWYFLEPPYEECAETASVAQWDDVAYAAEMLDGVIANETTFIDKENVFIGGVGKGCTVAMCYLMSMEVRMGGFLGFGGSMPFVRDMKDIITTGKLFGSLSLSPLPSLGDNSSSPLTAIRDSSSPESVIHDSQNLSDIISGHMASDNDITMGGHDLQRPTRQPAVVDDATIDPRLLTRTHEAQIPVAANMPRASNSGPAAIPPLPDQSKQARMDRVTTFLRQFHWPEESQVDWAGHSGVDTPVVLVHSYNDSTVDYTHSKEAQAALQEMGFQVKLKVLQSGGLLGMSPLAVHTALNLVLDMNVGGWDFRKGIIEFFQLLDS</sequence>
<name>A0A8H4P8K1_9HYPO</name>
<dbReference type="InterPro" id="IPR029058">
    <property type="entry name" value="AB_hydrolase_fold"/>
</dbReference>
<dbReference type="Proteomes" id="UP000554235">
    <property type="component" value="Unassembled WGS sequence"/>
</dbReference>
<dbReference type="InterPro" id="IPR003140">
    <property type="entry name" value="PLipase/COase/thioEstase"/>
</dbReference>
<dbReference type="OrthoDB" id="2418081at2759"/>
<comment type="similarity">
    <text evidence="1">Belongs to the AB hydrolase superfamily. AB hydrolase 2 family.</text>
</comment>
<dbReference type="SUPFAM" id="SSF53474">
    <property type="entry name" value="alpha/beta-Hydrolases"/>
    <property type="match status" value="1"/>
</dbReference>
<dbReference type="Gene3D" id="3.40.50.1820">
    <property type="entry name" value="alpha/beta hydrolase"/>
    <property type="match status" value="2"/>
</dbReference>
<evidence type="ECO:0000313" key="5">
    <source>
        <dbReference type="Proteomes" id="UP000554235"/>
    </source>
</evidence>